<organism evidence="1 2">
    <name type="scientific">Phycomyces blakesleeanus</name>
    <dbReference type="NCBI Taxonomy" id="4837"/>
    <lineage>
        <taxon>Eukaryota</taxon>
        <taxon>Fungi</taxon>
        <taxon>Fungi incertae sedis</taxon>
        <taxon>Mucoromycota</taxon>
        <taxon>Mucoromycotina</taxon>
        <taxon>Mucoromycetes</taxon>
        <taxon>Mucorales</taxon>
        <taxon>Phycomycetaceae</taxon>
        <taxon>Phycomyces</taxon>
    </lineage>
</organism>
<evidence type="ECO:0000313" key="1">
    <source>
        <dbReference type="EMBL" id="KAL0091627.1"/>
    </source>
</evidence>
<comment type="caution">
    <text evidence="1">The sequence shown here is derived from an EMBL/GenBank/DDBJ whole genome shotgun (WGS) entry which is preliminary data.</text>
</comment>
<accession>A0ABR3B796</accession>
<sequence>MTAQLPEKELRDLRRSIQQALKNPTQSLRTIHSLTMPIQVATFALLPARIYTQHILCMRNQTVRSSDDWDKPRRLTAEYLRELVWWKNNIMHWNGKSILP</sequence>
<evidence type="ECO:0000313" key="2">
    <source>
        <dbReference type="Proteomes" id="UP001448207"/>
    </source>
</evidence>
<name>A0ABR3B796_PHYBL</name>
<reference evidence="1 2" key="1">
    <citation type="submission" date="2024-04" db="EMBL/GenBank/DDBJ databases">
        <title>Symmetric and asymmetric DNA N6-adenine methylation regulates different biological responses in Mucorales.</title>
        <authorList>
            <consortium name="Lawrence Berkeley National Laboratory"/>
            <person name="Lax C."/>
            <person name="Mondo S.J."/>
            <person name="Osorio-Concepcion M."/>
            <person name="Muszewska A."/>
            <person name="Corrochano-Luque M."/>
            <person name="Gutierrez G."/>
            <person name="Riley R."/>
            <person name="Lipzen A."/>
            <person name="Guo J."/>
            <person name="Hundley H."/>
            <person name="Amirebrahimi M."/>
            <person name="Ng V."/>
            <person name="Lorenzo-Gutierrez D."/>
            <person name="Binder U."/>
            <person name="Yang J."/>
            <person name="Song Y."/>
            <person name="Canovas D."/>
            <person name="Navarro E."/>
            <person name="Freitag M."/>
            <person name="Gabaldon T."/>
            <person name="Grigoriev I.V."/>
            <person name="Corrochano L.M."/>
            <person name="Nicolas F.E."/>
            <person name="Garre V."/>
        </authorList>
    </citation>
    <scope>NUCLEOTIDE SEQUENCE [LARGE SCALE GENOMIC DNA]</scope>
    <source>
        <strain evidence="1 2">L51</strain>
    </source>
</reference>
<keyword evidence="2" id="KW-1185">Reference proteome</keyword>
<dbReference type="Proteomes" id="UP001448207">
    <property type="component" value="Unassembled WGS sequence"/>
</dbReference>
<gene>
    <name evidence="1" type="ORF">J3Q64DRAFT_1635510</name>
</gene>
<dbReference type="EMBL" id="JBCLYO010000003">
    <property type="protein sequence ID" value="KAL0091627.1"/>
    <property type="molecule type" value="Genomic_DNA"/>
</dbReference>
<proteinExistence type="predicted"/>
<protein>
    <submittedName>
        <fullName evidence="1">Uncharacterized protein</fullName>
    </submittedName>
</protein>